<dbReference type="GO" id="GO:0008033">
    <property type="term" value="P:tRNA processing"/>
    <property type="evidence" value="ECO:0007669"/>
    <property type="project" value="UniProtKB-KW"/>
</dbReference>
<comment type="subcellular location">
    <subcellularLocation>
        <location evidence="1">Nucleus</location>
    </subcellularLocation>
</comment>
<evidence type="ECO:0000256" key="1">
    <source>
        <dbReference type="ARBA" id="ARBA00004123"/>
    </source>
</evidence>
<sequence>MKVFFDLCVSDILVCPQNCKDTIKTLYDYGYRTIAINHSYEKDTNDAVERKNKNKKAGQNTEFLPAPLDLTYIENIKKEFGIQDLKVLNRLTIPFANQDVLHKIVKSDNYKKYDIVAVNPKSASAFAFCCSTFEADILALDPGNKQNYKINRKTYNLLIERGYHFELIYSSAIEDQTKRKNLIHVAHLYHSFGKSKNIIFSSGASNIMNIRSPYDVISLGFIFGLNEIQTKNAVSYSCRKLLLNSVGRRHGKAVMFVESVGQDSVINLDSENDEEPVLKKCKK</sequence>
<dbReference type="OrthoDB" id="17948at2759"/>
<evidence type="ECO:0000256" key="3">
    <source>
        <dbReference type="ARBA" id="ARBA00022694"/>
    </source>
</evidence>
<evidence type="ECO:0000256" key="2">
    <source>
        <dbReference type="ARBA" id="ARBA00007331"/>
    </source>
</evidence>
<accession>A0A9P0B8A0</accession>
<organism evidence="4 5">
    <name type="scientific">Brassicogethes aeneus</name>
    <name type="common">Rape pollen beetle</name>
    <name type="synonym">Meligethes aeneus</name>
    <dbReference type="NCBI Taxonomy" id="1431903"/>
    <lineage>
        <taxon>Eukaryota</taxon>
        <taxon>Metazoa</taxon>
        <taxon>Ecdysozoa</taxon>
        <taxon>Arthropoda</taxon>
        <taxon>Hexapoda</taxon>
        <taxon>Insecta</taxon>
        <taxon>Pterygota</taxon>
        <taxon>Neoptera</taxon>
        <taxon>Endopterygota</taxon>
        <taxon>Coleoptera</taxon>
        <taxon>Polyphaga</taxon>
        <taxon>Cucujiformia</taxon>
        <taxon>Nitidulidae</taxon>
        <taxon>Meligethinae</taxon>
        <taxon>Brassicogethes</taxon>
    </lineage>
</organism>
<dbReference type="InterPro" id="IPR016195">
    <property type="entry name" value="Pol/histidinol_Pase-like"/>
</dbReference>
<comment type="similarity">
    <text evidence="2">Belongs to the eukaryotic/archaeal RNase P protein component 3 family.</text>
</comment>
<dbReference type="InterPro" id="IPR002738">
    <property type="entry name" value="RNase_P_p30"/>
</dbReference>
<dbReference type="Pfam" id="PF01876">
    <property type="entry name" value="RNase_P_p30"/>
    <property type="match status" value="1"/>
</dbReference>
<dbReference type="GO" id="GO:0003723">
    <property type="term" value="F:RNA binding"/>
    <property type="evidence" value="ECO:0007669"/>
    <property type="project" value="TreeGrafter"/>
</dbReference>
<dbReference type="Proteomes" id="UP001154078">
    <property type="component" value="Chromosome 5"/>
</dbReference>
<dbReference type="AlphaFoldDB" id="A0A9P0B8A0"/>
<evidence type="ECO:0000313" key="5">
    <source>
        <dbReference type="Proteomes" id="UP001154078"/>
    </source>
</evidence>
<evidence type="ECO:0000313" key="4">
    <source>
        <dbReference type="EMBL" id="CAH0556555.1"/>
    </source>
</evidence>
<proteinExistence type="inferred from homology"/>
<dbReference type="GO" id="GO:0005655">
    <property type="term" value="C:nucleolar ribonuclease P complex"/>
    <property type="evidence" value="ECO:0007669"/>
    <property type="project" value="TreeGrafter"/>
</dbReference>
<keyword evidence="5" id="KW-1185">Reference proteome</keyword>
<dbReference type="PANTHER" id="PTHR13031:SF0">
    <property type="entry name" value="RIBONUCLEASE P PROTEIN SUBUNIT P30"/>
    <property type="match status" value="1"/>
</dbReference>
<protein>
    <submittedName>
        <fullName evidence="4">Uncharacterized protein</fullName>
    </submittedName>
</protein>
<gene>
    <name evidence="4" type="ORF">MELIAE_LOCUS7470</name>
</gene>
<dbReference type="Gene3D" id="3.20.20.140">
    <property type="entry name" value="Metal-dependent hydrolases"/>
    <property type="match status" value="1"/>
</dbReference>
<keyword evidence="3" id="KW-0819">tRNA processing</keyword>
<name>A0A9P0B8A0_BRAAE</name>
<reference evidence="4" key="1">
    <citation type="submission" date="2021-12" db="EMBL/GenBank/DDBJ databases">
        <authorList>
            <person name="King R."/>
        </authorList>
    </citation>
    <scope>NUCLEOTIDE SEQUENCE</scope>
</reference>
<dbReference type="SUPFAM" id="SSF89550">
    <property type="entry name" value="PHP domain-like"/>
    <property type="match status" value="1"/>
</dbReference>
<dbReference type="PANTHER" id="PTHR13031">
    <property type="entry name" value="RIBONUCLEASE P SUBUNIT P30"/>
    <property type="match status" value="1"/>
</dbReference>
<dbReference type="EMBL" id="OV121136">
    <property type="protein sequence ID" value="CAH0556555.1"/>
    <property type="molecule type" value="Genomic_DNA"/>
</dbReference>